<protein>
    <submittedName>
        <fullName evidence="1">Uncharacterized protein</fullName>
    </submittedName>
</protein>
<organism evidence="1 2">
    <name type="scientific">Hymenochirus boettgeri</name>
    <name type="common">Congo dwarf clawed frog</name>
    <dbReference type="NCBI Taxonomy" id="247094"/>
    <lineage>
        <taxon>Eukaryota</taxon>
        <taxon>Metazoa</taxon>
        <taxon>Chordata</taxon>
        <taxon>Craniata</taxon>
        <taxon>Vertebrata</taxon>
        <taxon>Euteleostomi</taxon>
        <taxon>Amphibia</taxon>
        <taxon>Batrachia</taxon>
        <taxon>Anura</taxon>
        <taxon>Pipoidea</taxon>
        <taxon>Pipidae</taxon>
        <taxon>Pipinae</taxon>
        <taxon>Hymenochirus</taxon>
    </lineage>
</organism>
<comment type="caution">
    <text evidence="1">The sequence shown here is derived from an EMBL/GenBank/DDBJ whole genome shotgun (WGS) entry which is preliminary data.</text>
</comment>
<reference evidence="1" key="1">
    <citation type="thesis" date="2020" institute="ProQuest LLC" country="789 East Eisenhower Parkway, Ann Arbor, MI, USA">
        <title>Comparative Genomics and Chromosome Evolution.</title>
        <authorList>
            <person name="Mudd A.B."/>
        </authorList>
    </citation>
    <scope>NUCLEOTIDE SEQUENCE</scope>
    <source>
        <strain evidence="1">Female2</strain>
        <tissue evidence="1">Blood</tissue>
    </source>
</reference>
<name>A0A8T2IJX4_9PIPI</name>
<gene>
    <name evidence="1" type="ORF">GDO86_017505</name>
</gene>
<dbReference type="AlphaFoldDB" id="A0A8T2IJX4"/>
<accession>A0A8T2IJX4</accession>
<sequence>MYATILHMDCSYITVYRGHCCIDLLEQCSGATITREMLDHLCTERSQLHYIKAPALTICQMDVQQQERLIFINKGMFVANCLNFK</sequence>
<keyword evidence="2" id="KW-1185">Reference proteome</keyword>
<proteinExistence type="predicted"/>
<dbReference type="EMBL" id="JAACNH010000009">
    <property type="protein sequence ID" value="KAG8433245.1"/>
    <property type="molecule type" value="Genomic_DNA"/>
</dbReference>
<dbReference type="Proteomes" id="UP000812440">
    <property type="component" value="Chromosome 9"/>
</dbReference>
<evidence type="ECO:0000313" key="1">
    <source>
        <dbReference type="EMBL" id="KAG8433245.1"/>
    </source>
</evidence>
<evidence type="ECO:0000313" key="2">
    <source>
        <dbReference type="Proteomes" id="UP000812440"/>
    </source>
</evidence>